<evidence type="ECO:0000313" key="4">
    <source>
        <dbReference type="Proteomes" id="UP000018291"/>
    </source>
</evidence>
<evidence type="ECO:0000259" key="2">
    <source>
        <dbReference type="Pfam" id="PF02720"/>
    </source>
</evidence>
<evidence type="ECO:0000256" key="1">
    <source>
        <dbReference type="SAM" id="MobiDB-lite"/>
    </source>
</evidence>
<feature type="region of interest" description="Disordered" evidence="1">
    <location>
        <begin position="93"/>
        <end position="127"/>
    </location>
</feature>
<dbReference type="InterPro" id="IPR003870">
    <property type="entry name" value="DUF222"/>
</dbReference>
<dbReference type="EMBL" id="CANL01000043">
    <property type="protein sequence ID" value="CCM64823.1"/>
    <property type="molecule type" value="Genomic_DNA"/>
</dbReference>
<dbReference type="Pfam" id="PF02720">
    <property type="entry name" value="DUF222"/>
    <property type="match status" value="1"/>
</dbReference>
<dbReference type="eggNOG" id="COG1403">
    <property type="taxonomic scope" value="Bacteria"/>
</dbReference>
<feature type="compositionally biased region" description="Low complexity" evidence="1">
    <location>
        <begin position="358"/>
        <end position="373"/>
    </location>
</feature>
<dbReference type="Proteomes" id="UP000018291">
    <property type="component" value="Unassembled WGS sequence"/>
</dbReference>
<comment type="caution">
    <text evidence="3">The sequence shown here is derived from an EMBL/GenBank/DDBJ whole genome shotgun (WGS) entry which is preliminary data.</text>
</comment>
<feature type="domain" description="DUF222" evidence="2">
    <location>
        <begin position="77"/>
        <end position="274"/>
    </location>
</feature>
<proteinExistence type="predicted"/>
<feature type="compositionally biased region" description="Low complexity" evidence="1">
    <location>
        <begin position="386"/>
        <end position="402"/>
    </location>
</feature>
<dbReference type="STRING" id="1229780.BN381_480005"/>
<dbReference type="OrthoDB" id="5177627at2"/>
<gene>
    <name evidence="3" type="ORF">BN381_480005</name>
</gene>
<feature type="compositionally biased region" description="Polar residues" evidence="1">
    <location>
        <begin position="405"/>
        <end position="414"/>
    </location>
</feature>
<feature type="compositionally biased region" description="Polar residues" evidence="1">
    <location>
        <begin position="336"/>
        <end position="350"/>
    </location>
</feature>
<feature type="compositionally biased region" description="Polar residues" evidence="1">
    <location>
        <begin position="374"/>
        <end position="385"/>
    </location>
</feature>
<sequence>MVETMTVDGSAANSSACTAGGGKGAGVRDAGVRDAGCLRGGLSVDSVVAGLDVAALKAEIAALSRVDALVVARRSAVVAELARRDGDVAEQLRKSGNMSGRQARKAAKTAGGLARLPKTREALERGEIGAGQAEALASRMDKPEQARNVRDNEDALLEKAKCQDVDEFARTMRQEDIDGSPDGGNTHAQRQRQSRKASMWIDDDTGMHHLFAQFDPVTGARISTHLAALTDQLWRAEHLPGRSRHNKRAVAQRRADALEALICQTLAATKNRTTKNGSASNGKNGSASNGKNGSTGSSHSTGGTHGTTTNCTGASDSATSTNASPPEPPDAPGDTSAGQPNLNSGSTDGPTPTPRRGSAASACQAEACASAASGTRQHPTPQPCVSSTPASTSPQSPSGSDTKASKQPGSTSTPYADPSTMPTCAVRGRRFPGGRGCLIWCGVWCSA</sequence>
<dbReference type="HOGENOM" id="CLU_612062_0_0_11"/>
<keyword evidence="4" id="KW-1185">Reference proteome</keyword>
<protein>
    <recommendedName>
        <fullName evidence="2">DUF222 domain-containing protein</fullName>
    </recommendedName>
</protein>
<feature type="compositionally biased region" description="Low complexity" evidence="1">
    <location>
        <begin position="274"/>
        <end position="315"/>
    </location>
</feature>
<evidence type="ECO:0000313" key="3">
    <source>
        <dbReference type="EMBL" id="CCM64823.1"/>
    </source>
</evidence>
<feature type="region of interest" description="Disordered" evidence="1">
    <location>
        <begin position="175"/>
        <end position="197"/>
    </location>
</feature>
<accession>R4Z296</accession>
<name>R4Z296_9ACTN</name>
<dbReference type="AlphaFoldDB" id="R4Z296"/>
<organism evidence="3 4">
    <name type="scientific">Candidatus Neomicrothrix parvicella RN1</name>
    <dbReference type="NCBI Taxonomy" id="1229780"/>
    <lineage>
        <taxon>Bacteria</taxon>
        <taxon>Bacillati</taxon>
        <taxon>Actinomycetota</taxon>
        <taxon>Acidimicrobiia</taxon>
        <taxon>Acidimicrobiales</taxon>
        <taxon>Microthrixaceae</taxon>
        <taxon>Candidatus Neomicrothrix</taxon>
    </lineage>
</organism>
<feature type="compositionally biased region" description="Basic and acidic residues" evidence="1">
    <location>
        <begin position="118"/>
        <end position="127"/>
    </location>
</feature>
<reference evidence="3 4" key="1">
    <citation type="journal article" date="2013" name="ISME J.">
        <title>Metabolic model for the filamentous 'Candidatus Microthrix parvicella' based on genomic and metagenomic analyses.</title>
        <authorList>
            <person name="Jon McIlroy S."/>
            <person name="Kristiansen R."/>
            <person name="Albertsen M."/>
            <person name="Michael Karst S."/>
            <person name="Rossetti S."/>
            <person name="Lund Nielsen J."/>
            <person name="Tandoi V."/>
            <person name="James Seviour R."/>
            <person name="Nielsen P.H."/>
        </authorList>
    </citation>
    <scope>NUCLEOTIDE SEQUENCE [LARGE SCALE GENOMIC DNA]</scope>
    <source>
        <strain evidence="3 4">RN1</strain>
    </source>
</reference>
<feature type="region of interest" description="Disordered" evidence="1">
    <location>
        <begin position="272"/>
        <end position="423"/>
    </location>
</feature>